<dbReference type="InterPro" id="IPR005624">
    <property type="entry name" value="PduO/GlcC-like"/>
</dbReference>
<dbReference type="SUPFAM" id="SSF143744">
    <property type="entry name" value="GlcG-like"/>
    <property type="match status" value="1"/>
</dbReference>
<dbReference type="EMBL" id="BMKF01000002">
    <property type="protein sequence ID" value="GGB69239.1"/>
    <property type="molecule type" value="Genomic_DNA"/>
</dbReference>
<keyword evidence="2" id="KW-1185">Reference proteome</keyword>
<proteinExistence type="predicted"/>
<gene>
    <name evidence="1" type="ORF">GCM10011503_17340</name>
</gene>
<protein>
    <submittedName>
        <fullName evidence="1">PduO protein</fullName>
    </submittedName>
</protein>
<evidence type="ECO:0000313" key="2">
    <source>
        <dbReference type="Proteomes" id="UP000628854"/>
    </source>
</evidence>
<dbReference type="Proteomes" id="UP000628854">
    <property type="component" value="Unassembled WGS sequence"/>
</dbReference>
<dbReference type="InterPro" id="IPR038084">
    <property type="entry name" value="PduO/GlcC-like_sf"/>
</dbReference>
<comment type="caution">
    <text evidence="1">The sequence shown here is derived from an EMBL/GenBank/DDBJ whole genome shotgun (WGS) entry which is preliminary data.</text>
</comment>
<accession>A0ABQ1JHN6</accession>
<evidence type="ECO:0000313" key="1">
    <source>
        <dbReference type="EMBL" id="GGB69239.1"/>
    </source>
</evidence>
<sequence>MVVMTAHNGIMTTRRNIDFRAAHVCVEAAVTHGLRIGVPVAAAVVDGSARLTAFLRSGGAFVRSTDIAVNKAETAAGFRLETGALYGMVKDNAAVLEGLRSLPGAALFGGGVPITFANEVIGAIGVSGGSEDQDIECARVGIVAIEALLAGKSQDLGNERGPADE</sequence>
<dbReference type="Gene3D" id="3.30.450.150">
    <property type="entry name" value="Haem-degrading domain"/>
    <property type="match status" value="1"/>
</dbReference>
<dbReference type="Pfam" id="PF03928">
    <property type="entry name" value="HbpS-like"/>
    <property type="match status" value="1"/>
</dbReference>
<name>A0ABQ1JHN6_9PROT</name>
<reference evidence="2" key="1">
    <citation type="journal article" date="2019" name="Int. J. Syst. Evol. Microbiol.">
        <title>The Global Catalogue of Microorganisms (GCM) 10K type strain sequencing project: providing services to taxonomists for standard genome sequencing and annotation.</title>
        <authorList>
            <consortium name="The Broad Institute Genomics Platform"/>
            <consortium name="The Broad Institute Genome Sequencing Center for Infectious Disease"/>
            <person name="Wu L."/>
            <person name="Ma J."/>
        </authorList>
    </citation>
    <scope>NUCLEOTIDE SEQUENCE [LARGE SCALE GENOMIC DNA]</scope>
    <source>
        <strain evidence="2">CGMCC 1.15928</strain>
    </source>
</reference>
<dbReference type="PANTHER" id="PTHR34309">
    <property type="entry name" value="SLR1406 PROTEIN"/>
    <property type="match status" value="1"/>
</dbReference>
<dbReference type="InterPro" id="IPR052517">
    <property type="entry name" value="GlcG_carb_metab_protein"/>
</dbReference>
<organism evidence="1 2">
    <name type="scientific">Henriciella pelagia</name>
    <dbReference type="NCBI Taxonomy" id="1977912"/>
    <lineage>
        <taxon>Bacteria</taxon>
        <taxon>Pseudomonadati</taxon>
        <taxon>Pseudomonadota</taxon>
        <taxon>Alphaproteobacteria</taxon>
        <taxon>Hyphomonadales</taxon>
        <taxon>Hyphomonadaceae</taxon>
        <taxon>Henriciella</taxon>
    </lineage>
</organism>
<dbReference type="PANTHER" id="PTHR34309:SF1">
    <property type="entry name" value="PROTEIN GLCG"/>
    <property type="match status" value="1"/>
</dbReference>